<evidence type="ECO:0000313" key="3">
    <source>
        <dbReference type="Proteomes" id="UP000276133"/>
    </source>
</evidence>
<keyword evidence="1" id="KW-1133">Transmembrane helix</keyword>
<dbReference type="EMBL" id="REGN01000962">
    <property type="protein sequence ID" value="RNA37895.1"/>
    <property type="molecule type" value="Genomic_DNA"/>
</dbReference>
<comment type="caution">
    <text evidence="2">The sequence shown here is derived from an EMBL/GenBank/DDBJ whole genome shotgun (WGS) entry which is preliminary data.</text>
</comment>
<accession>A0A3M7SQA6</accession>
<protein>
    <submittedName>
        <fullName evidence="2">Uncharacterized protein</fullName>
    </submittedName>
</protein>
<evidence type="ECO:0000313" key="2">
    <source>
        <dbReference type="EMBL" id="RNA37895.1"/>
    </source>
</evidence>
<gene>
    <name evidence="2" type="ORF">BpHYR1_051008</name>
</gene>
<organism evidence="2 3">
    <name type="scientific">Brachionus plicatilis</name>
    <name type="common">Marine rotifer</name>
    <name type="synonym">Brachionus muelleri</name>
    <dbReference type="NCBI Taxonomy" id="10195"/>
    <lineage>
        <taxon>Eukaryota</taxon>
        <taxon>Metazoa</taxon>
        <taxon>Spiralia</taxon>
        <taxon>Gnathifera</taxon>
        <taxon>Rotifera</taxon>
        <taxon>Eurotatoria</taxon>
        <taxon>Monogononta</taxon>
        <taxon>Pseudotrocha</taxon>
        <taxon>Ploima</taxon>
        <taxon>Brachionidae</taxon>
        <taxon>Brachionus</taxon>
    </lineage>
</organism>
<name>A0A3M7SQA6_BRAPC</name>
<dbReference type="STRING" id="10195.A0A3M7SQA6"/>
<feature type="transmembrane region" description="Helical" evidence="1">
    <location>
        <begin position="146"/>
        <end position="173"/>
    </location>
</feature>
<reference evidence="2 3" key="1">
    <citation type="journal article" date="2018" name="Sci. Rep.">
        <title>Genomic signatures of local adaptation to the degree of environmental predictability in rotifers.</title>
        <authorList>
            <person name="Franch-Gras L."/>
            <person name="Hahn C."/>
            <person name="Garcia-Roger E.M."/>
            <person name="Carmona M.J."/>
            <person name="Serra M."/>
            <person name="Gomez A."/>
        </authorList>
    </citation>
    <scope>NUCLEOTIDE SEQUENCE [LARGE SCALE GENOMIC DNA]</scope>
    <source>
        <strain evidence="2">HYR1</strain>
    </source>
</reference>
<sequence length="539" mass="60007">MQLPLVDSIFFIFSQIDVFVSLVGIVWIVPCHLKQLFELFGQSDACTTIGRYVNAWYAQFSRQLGRLFEHQIFFHAKTANFVRNIIGNDNYLSSVLVLGRLDAHLPRNHAIAILARQPICFDQLAVFVQHQFNTATKVRLHERVQLVFYLLLVLVAMLASNSGQLVVMIAPYFHQRLAEHLRKVVGVRGAAGLGGEALLLQVIARKVWRAQQASVQRALFVRVALEIGLASDRVGDLAIQRYVQVVAALVGEKDANGHFVSVGRESERHLELGLEHAQLPQPRAVLEHHAAHTLLHFQRVDAHARHKAHVNVVAVCFVGHSVRKSALELVERLEQCALGLRLQVLVAGLLGHQVRVADDAAGKKSVVGDLLALGHLGSAQPIDFELKGHGRLKVTINFVLLIIIARSKRKKRRLLFSLSHAECQTAHFFLSEKIFFRLHKLEEHFGQRFVVFVAQLGVKVAYEHVKYVYGVVVGGGRGAVAGRLFAARLRGAQHVHVAGGRLEFLRVLNAGGRVCSDQRVDGCGQVWRGLGTVYLKRRA</sequence>
<keyword evidence="1" id="KW-0472">Membrane</keyword>
<feature type="transmembrane region" description="Helical" evidence="1">
    <location>
        <begin position="6"/>
        <end position="29"/>
    </location>
</feature>
<keyword evidence="1" id="KW-0812">Transmembrane</keyword>
<dbReference type="AlphaFoldDB" id="A0A3M7SQA6"/>
<proteinExistence type="predicted"/>
<evidence type="ECO:0000256" key="1">
    <source>
        <dbReference type="SAM" id="Phobius"/>
    </source>
</evidence>
<dbReference type="Proteomes" id="UP000276133">
    <property type="component" value="Unassembled WGS sequence"/>
</dbReference>
<keyword evidence="3" id="KW-1185">Reference proteome</keyword>